<evidence type="ECO:0000256" key="6">
    <source>
        <dbReference type="ARBA" id="ARBA00022801"/>
    </source>
</evidence>
<keyword evidence="3" id="KW-0645">Protease</keyword>
<evidence type="ECO:0000313" key="12">
    <source>
        <dbReference type="Proteomes" id="UP000011083"/>
    </source>
</evidence>
<comment type="cofactor">
    <cofactor evidence="1">
        <name>Zn(2+)</name>
        <dbReference type="ChEBI" id="CHEBI:29105"/>
    </cofactor>
</comment>
<feature type="domain" description="Peptidase M28" evidence="10">
    <location>
        <begin position="129"/>
        <end position="329"/>
    </location>
</feature>
<reference evidence="11 12" key="1">
    <citation type="journal article" date="2013" name="Genome Biol.">
        <title>Genome of Acanthamoeba castellanii highlights extensive lateral gene transfer and early evolution of tyrosine kinase signaling.</title>
        <authorList>
            <person name="Clarke M."/>
            <person name="Lohan A.J."/>
            <person name="Liu B."/>
            <person name="Lagkouvardos I."/>
            <person name="Roy S."/>
            <person name="Zafar N."/>
            <person name="Bertelli C."/>
            <person name="Schilde C."/>
            <person name="Kianianmomeni A."/>
            <person name="Burglin T.R."/>
            <person name="Frech C."/>
            <person name="Turcotte B."/>
            <person name="Kopec K.O."/>
            <person name="Synnott J.M."/>
            <person name="Choo C."/>
            <person name="Paponov I."/>
            <person name="Finkler A."/>
            <person name="Soon Heng Tan C."/>
            <person name="Hutchins A.P."/>
            <person name="Weinmeier T."/>
            <person name="Rattei T."/>
            <person name="Chu J.S."/>
            <person name="Gimenez G."/>
            <person name="Irimia M."/>
            <person name="Rigden D.J."/>
            <person name="Fitzpatrick D.A."/>
            <person name="Lorenzo-Morales J."/>
            <person name="Bateman A."/>
            <person name="Chiu C.H."/>
            <person name="Tang P."/>
            <person name="Hegemann P."/>
            <person name="Fromm H."/>
            <person name="Raoult D."/>
            <person name="Greub G."/>
            <person name="Miranda-Saavedra D."/>
            <person name="Chen N."/>
            <person name="Nash P."/>
            <person name="Ginger M.L."/>
            <person name="Horn M."/>
            <person name="Schaap P."/>
            <person name="Caler L."/>
            <person name="Loftus B."/>
        </authorList>
    </citation>
    <scope>NUCLEOTIDE SEQUENCE [LARGE SCALE GENOMIC DNA]</scope>
    <source>
        <strain evidence="11 12">Neff</strain>
    </source>
</reference>
<evidence type="ECO:0000256" key="9">
    <source>
        <dbReference type="SAM" id="SignalP"/>
    </source>
</evidence>
<dbReference type="Pfam" id="PF04389">
    <property type="entry name" value="Peptidase_M28"/>
    <property type="match status" value="1"/>
</dbReference>
<dbReference type="Proteomes" id="UP000011083">
    <property type="component" value="Unassembled WGS sequence"/>
</dbReference>
<gene>
    <name evidence="11" type="ORF">ACA1_236350</name>
</gene>
<evidence type="ECO:0000256" key="5">
    <source>
        <dbReference type="ARBA" id="ARBA00022729"/>
    </source>
</evidence>
<dbReference type="SUPFAM" id="SSF53187">
    <property type="entry name" value="Zn-dependent exopeptidases"/>
    <property type="match status" value="1"/>
</dbReference>
<dbReference type="InterPro" id="IPR045175">
    <property type="entry name" value="M28_fam"/>
</dbReference>
<dbReference type="VEuPathDB" id="AmoebaDB:ACA1_236350"/>
<dbReference type="Gene3D" id="3.40.630.10">
    <property type="entry name" value="Zn peptidases"/>
    <property type="match status" value="1"/>
</dbReference>
<feature type="chain" id="PRO_5003990623" evidence="9">
    <location>
        <begin position="26"/>
        <end position="336"/>
    </location>
</feature>
<evidence type="ECO:0000259" key="10">
    <source>
        <dbReference type="Pfam" id="PF04389"/>
    </source>
</evidence>
<dbReference type="EMBL" id="KB007939">
    <property type="protein sequence ID" value="ELR19067.1"/>
    <property type="molecule type" value="Genomic_DNA"/>
</dbReference>
<dbReference type="GO" id="GO:0006508">
    <property type="term" value="P:proteolysis"/>
    <property type="evidence" value="ECO:0007669"/>
    <property type="project" value="UniProtKB-KW"/>
</dbReference>
<dbReference type="STRING" id="1257118.L8H1H1"/>
<dbReference type="GO" id="GO:0008235">
    <property type="term" value="F:metalloexopeptidase activity"/>
    <property type="evidence" value="ECO:0007669"/>
    <property type="project" value="InterPro"/>
</dbReference>
<keyword evidence="12" id="KW-1185">Reference proteome</keyword>
<dbReference type="InterPro" id="IPR007484">
    <property type="entry name" value="Peptidase_M28"/>
</dbReference>
<dbReference type="KEGG" id="acan:ACA1_236350"/>
<proteinExistence type="inferred from homology"/>
<comment type="similarity">
    <text evidence="8">Belongs to the peptidase M28 family. M28E subfamily.</text>
</comment>
<dbReference type="GO" id="GO:0046872">
    <property type="term" value="F:metal ion binding"/>
    <property type="evidence" value="ECO:0007669"/>
    <property type="project" value="UniProtKB-KW"/>
</dbReference>
<feature type="signal peptide" evidence="9">
    <location>
        <begin position="1"/>
        <end position="25"/>
    </location>
</feature>
<dbReference type="OrthoDB" id="2214at2759"/>
<keyword evidence="4" id="KW-0479">Metal-binding</keyword>
<keyword evidence="2" id="KW-0031">Aminopeptidase</keyword>
<keyword evidence="7" id="KW-0862">Zinc</keyword>
<sequence>MKRSMWALVLGVVAAALLFLGSVSAEEPRRWIELDEGVRVWRTEEQIQRLINDKIHFMDEDIDALLKELSAEEIAKTITNLSQLYTRYYTSTTGVEGAKLLHSWYSEFGRNQSHVSVRFFDHTWAQPSVIARIEGTGENADELVIIGGHEDSVGYSSTGRAPGADDDASGSSSVLEVFRVLAKNGFRGSRSIEFHAYAAEEVGLRGSQAIASTYQKEGKVVAGMMQLDMVGYVAKGNPVYAIVTDYVSAPLTQFVRDLAKEYSSLPVVDTRCGYACSDHASWTKAGYPSTFPFETAFNQDNPSIHSPADTLDKISPEHAREFAKVALAFAVELSTQ</sequence>
<evidence type="ECO:0000256" key="3">
    <source>
        <dbReference type="ARBA" id="ARBA00022670"/>
    </source>
</evidence>
<keyword evidence="5 9" id="KW-0732">Signal</keyword>
<dbReference type="PANTHER" id="PTHR12147:SF56">
    <property type="entry name" value="AMINOPEPTIDASE YDR415C-RELATED"/>
    <property type="match status" value="1"/>
</dbReference>
<dbReference type="AlphaFoldDB" id="L8H1H1"/>
<evidence type="ECO:0000256" key="2">
    <source>
        <dbReference type="ARBA" id="ARBA00022438"/>
    </source>
</evidence>
<dbReference type="RefSeq" id="XP_004341131.1">
    <property type="nucleotide sequence ID" value="XM_004341083.1"/>
</dbReference>
<evidence type="ECO:0000313" key="11">
    <source>
        <dbReference type="EMBL" id="ELR19067.1"/>
    </source>
</evidence>
<evidence type="ECO:0000256" key="1">
    <source>
        <dbReference type="ARBA" id="ARBA00001947"/>
    </source>
</evidence>
<evidence type="ECO:0000256" key="7">
    <source>
        <dbReference type="ARBA" id="ARBA00022833"/>
    </source>
</evidence>
<dbReference type="GO" id="GO:0004177">
    <property type="term" value="F:aminopeptidase activity"/>
    <property type="evidence" value="ECO:0007669"/>
    <property type="project" value="UniProtKB-KW"/>
</dbReference>
<evidence type="ECO:0000256" key="8">
    <source>
        <dbReference type="ARBA" id="ARBA00043962"/>
    </source>
</evidence>
<protein>
    <submittedName>
        <fullName evidence="11">Peptidase, M20/M25/M40 superfamily protein</fullName>
    </submittedName>
</protein>
<dbReference type="GeneID" id="14919837"/>
<organism evidence="11 12">
    <name type="scientific">Acanthamoeba castellanii (strain ATCC 30010 / Neff)</name>
    <dbReference type="NCBI Taxonomy" id="1257118"/>
    <lineage>
        <taxon>Eukaryota</taxon>
        <taxon>Amoebozoa</taxon>
        <taxon>Discosea</taxon>
        <taxon>Longamoebia</taxon>
        <taxon>Centramoebida</taxon>
        <taxon>Acanthamoebidae</taxon>
        <taxon>Acanthamoeba</taxon>
    </lineage>
</organism>
<name>L8H1H1_ACACF</name>
<evidence type="ECO:0000256" key="4">
    <source>
        <dbReference type="ARBA" id="ARBA00022723"/>
    </source>
</evidence>
<dbReference type="PANTHER" id="PTHR12147">
    <property type="entry name" value="METALLOPEPTIDASE M28 FAMILY MEMBER"/>
    <property type="match status" value="1"/>
</dbReference>
<dbReference type="OMA" id="GMLQQDM"/>
<keyword evidence="6" id="KW-0378">Hydrolase</keyword>
<accession>L8H1H1</accession>